<name>A0A480ASZ3_9BURK</name>
<dbReference type="OrthoDB" id="8907786at2"/>
<organism evidence="1 2">
    <name type="scientific">Pseudaquabacterium pictum</name>
    <dbReference type="NCBI Taxonomy" id="2315236"/>
    <lineage>
        <taxon>Bacteria</taxon>
        <taxon>Pseudomonadati</taxon>
        <taxon>Pseudomonadota</taxon>
        <taxon>Betaproteobacteria</taxon>
        <taxon>Burkholderiales</taxon>
        <taxon>Sphaerotilaceae</taxon>
        <taxon>Pseudaquabacterium</taxon>
    </lineage>
</organism>
<protein>
    <submittedName>
        <fullName evidence="1">Uncharacterized protein</fullName>
    </submittedName>
</protein>
<dbReference type="RefSeq" id="WP_137734529.1">
    <property type="nucleotide sequence ID" value="NZ_BJCL01000011.1"/>
</dbReference>
<reference evidence="2" key="1">
    <citation type="submission" date="2019-03" db="EMBL/GenBank/DDBJ databases">
        <title>Aquabacterium pictum sp.nov., the first bacteriochlorophyll a-containing freshwater bacterium in the genus Aquabacterium of the class Betaproteobacteria.</title>
        <authorList>
            <person name="Hirose S."/>
            <person name="Tank M."/>
            <person name="Hara E."/>
            <person name="Tamaki H."/>
            <person name="Takaichi S."/>
            <person name="Haruta S."/>
            <person name="Hanada S."/>
        </authorList>
    </citation>
    <scope>NUCLEOTIDE SEQUENCE [LARGE SCALE GENOMIC DNA]</scope>
    <source>
        <strain evidence="2">W35</strain>
    </source>
</reference>
<evidence type="ECO:0000313" key="2">
    <source>
        <dbReference type="Proteomes" id="UP000301751"/>
    </source>
</evidence>
<proteinExistence type="predicted"/>
<dbReference type="AlphaFoldDB" id="A0A480ASZ3"/>
<comment type="caution">
    <text evidence="1">The sequence shown here is derived from an EMBL/GenBank/DDBJ whole genome shotgun (WGS) entry which is preliminary data.</text>
</comment>
<accession>A0A480ASZ3</accession>
<dbReference type="EMBL" id="BJCL01000011">
    <property type="protein sequence ID" value="GCL64809.1"/>
    <property type="molecule type" value="Genomic_DNA"/>
</dbReference>
<sequence>MAHTQHPEAAPSTGAFRTTVALAALLQRVESQAASIGAQQYRALVQQLDQQLAQLPPGDELQRLLASFPAAAMVYENRHYGHAGLCRAPLELSLNSELAARTLIEKVQATRA</sequence>
<keyword evidence="2" id="KW-1185">Reference proteome</keyword>
<gene>
    <name evidence="1" type="ORF">AQPW35_38900</name>
</gene>
<dbReference type="Proteomes" id="UP000301751">
    <property type="component" value="Unassembled WGS sequence"/>
</dbReference>
<evidence type="ECO:0000313" key="1">
    <source>
        <dbReference type="EMBL" id="GCL64809.1"/>
    </source>
</evidence>